<dbReference type="Proteomes" id="UP001165652">
    <property type="component" value="Unassembled WGS sequence"/>
</dbReference>
<feature type="transmembrane region" description="Helical" evidence="1">
    <location>
        <begin position="12"/>
        <end position="33"/>
    </location>
</feature>
<dbReference type="RefSeq" id="WP_272779073.1">
    <property type="nucleotide sequence ID" value="NZ_JAQQLI010000040.1"/>
</dbReference>
<reference evidence="2" key="2">
    <citation type="submission" date="2023-02" db="EMBL/GenBank/DDBJ databases">
        <authorList>
            <person name="Rayyan A."/>
            <person name="Meyer T."/>
            <person name="Kyndt J.A."/>
        </authorList>
    </citation>
    <scope>NUCLEOTIDE SEQUENCE</scope>
    <source>
        <strain evidence="2">DSM 9987</strain>
    </source>
</reference>
<comment type="caution">
    <text evidence="2">The sequence shown here is derived from an EMBL/GenBank/DDBJ whole genome shotgun (WGS) entry which is preliminary data.</text>
</comment>
<proteinExistence type="predicted"/>
<keyword evidence="1" id="KW-0812">Transmembrane</keyword>
<dbReference type="EMBL" id="JAQQLI010000040">
    <property type="protein sequence ID" value="MDC7788235.1"/>
    <property type="molecule type" value="Genomic_DNA"/>
</dbReference>
<evidence type="ECO:0008006" key="4">
    <source>
        <dbReference type="Google" id="ProtNLM"/>
    </source>
</evidence>
<feature type="transmembrane region" description="Helical" evidence="1">
    <location>
        <begin position="53"/>
        <end position="75"/>
    </location>
</feature>
<protein>
    <recommendedName>
        <fullName evidence="4">Integrase</fullName>
    </recommendedName>
</protein>
<organism evidence="2 3">
    <name type="scientific">Rhodoplanes tepidamans</name>
    <name type="common">Rhodoplanes cryptolactis</name>
    <dbReference type="NCBI Taxonomy" id="200616"/>
    <lineage>
        <taxon>Bacteria</taxon>
        <taxon>Pseudomonadati</taxon>
        <taxon>Pseudomonadota</taxon>
        <taxon>Alphaproteobacteria</taxon>
        <taxon>Hyphomicrobiales</taxon>
        <taxon>Nitrobacteraceae</taxon>
        <taxon>Rhodoplanes</taxon>
    </lineage>
</organism>
<gene>
    <name evidence="2" type="ORF">PQJ73_21310</name>
</gene>
<evidence type="ECO:0000313" key="2">
    <source>
        <dbReference type="EMBL" id="MDC7788235.1"/>
    </source>
</evidence>
<keyword evidence="1" id="KW-0472">Membrane</keyword>
<evidence type="ECO:0000313" key="3">
    <source>
        <dbReference type="Proteomes" id="UP001165652"/>
    </source>
</evidence>
<reference evidence="2" key="1">
    <citation type="journal article" date="2023" name="Microbiol Resour">
        <title>Genome Sequences of Rhodoplanes serenus and Two Thermotolerant Strains, Rhodoplanes tepidamans and 'Rhodoplanes cryptolactis,' Further Refine the Genus.</title>
        <authorList>
            <person name="Rayyan A.A."/>
            <person name="Kyndt J.A."/>
        </authorList>
    </citation>
    <scope>NUCLEOTIDE SEQUENCE</scope>
    <source>
        <strain evidence="2">DSM 9987</strain>
    </source>
</reference>
<sequence length="83" mass="8753">MWRVLHTVVKIAVASLIVGTILAHFGITLDALIGELGVSPEQVAQSVRRAAAVVLPNLLLGAVIIVPIWALIVILRPPGQSSE</sequence>
<evidence type="ECO:0000256" key="1">
    <source>
        <dbReference type="SAM" id="Phobius"/>
    </source>
</evidence>
<accession>A0ABT5JEW5</accession>
<keyword evidence="1" id="KW-1133">Transmembrane helix</keyword>
<name>A0ABT5JEW5_RHOTP</name>
<keyword evidence="3" id="KW-1185">Reference proteome</keyword>